<dbReference type="GO" id="GO:0005829">
    <property type="term" value="C:cytosol"/>
    <property type="evidence" value="ECO:0007669"/>
    <property type="project" value="UniProtKB-SubCell"/>
</dbReference>
<dbReference type="OrthoDB" id="413953at2759"/>
<evidence type="ECO:0000256" key="5">
    <source>
        <dbReference type="ARBA" id="ARBA00023136"/>
    </source>
</evidence>
<feature type="chain" id="PRO_5018162587" evidence="6">
    <location>
        <begin position="33"/>
        <end position="130"/>
    </location>
</feature>
<proteinExistence type="predicted"/>
<keyword evidence="8" id="KW-1185">Reference proteome</keyword>
<dbReference type="Gene3D" id="3.40.50.1000">
    <property type="entry name" value="HAD superfamily/HAD-like"/>
    <property type="match status" value="2"/>
</dbReference>
<dbReference type="EMBL" id="UYYB01111061">
    <property type="protein sequence ID" value="VDM81010.1"/>
    <property type="molecule type" value="Genomic_DNA"/>
</dbReference>
<keyword evidence="4" id="KW-0963">Cytoplasm</keyword>
<dbReference type="GO" id="GO:0005886">
    <property type="term" value="C:plasma membrane"/>
    <property type="evidence" value="ECO:0007669"/>
    <property type="project" value="UniProtKB-SubCell"/>
</dbReference>
<dbReference type="Proteomes" id="UP000270094">
    <property type="component" value="Unassembled WGS sequence"/>
</dbReference>
<protein>
    <submittedName>
        <fullName evidence="7">Uncharacterized protein</fullName>
    </submittedName>
</protein>
<evidence type="ECO:0000256" key="3">
    <source>
        <dbReference type="ARBA" id="ARBA00022475"/>
    </source>
</evidence>
<accession>A0A3P7J6G3</accession>
<evidence type="ECO:0000256" key="1">
    <source>
        <dbReference type="ARBA" id="ARBA00004202"/>
    </source>
</evidence>
<evidence type="ECO:0000313" key="7">
    <source>
        <dbReference type="EMBL" id="VDM81010.1"/>
    </source>
</evidence>
<keyword evidence="5" id="KW-0472">Membrane</keyword>
<keyword evidence="3" id="KW-1003">Cell membrane</keyword>
<evidence type="ECO:0000256" key="6">
    <source>
        <dbReference type="SAM" id="SignalP"/>
    </source>
</evidence>
<name>A0A3P7J6G3_STRVU</name>
<dbReference type="AlphaFoldDB" id="A0A3P7J6G3"/>
<dbReference type="SUPFAM" id="SSF56784">
    <property type="entry name" value="HAD-like"/>
    <property type="match status" value="1"/>
</dbReference>
<dbReference type="InterPro" id="IPR023214">
    <property type="entry name" value="HAD_sf"/>
</dbReference>
<evidence type="ECO:0000256" key="2">
    <source>
        <dbReference type="ARBA" id="ARBA00004514"/>
    </source>
</evidence>
<dbReference type="PANTHER" id="PTHR19288">
    <property type="entry name" value="4-NITROPHENYLPHOSPHATASE-RELATED"/>
    <property type="match status" value="1"/>
</dbReference>
<reference evidence="7 8" key="1">
    <citation type="submission" date="2018-11" db="EMBL/GenBank/DDBJ databases">
        <authorList>
            <consortium name="Pathogen Informatics"/>
        </authorList>
    </citation>
    <scope>NUCLEOTIDE SEQUENCE [LARGE SCALE GENOMIC DNA]</scope>
</reference>
<dbReference type="GO" id="GO:0016791">
    <property type="term" value="F:phosphatase activity"/>
    <property type="evidence" value="ECO:0007669"/>
    <property type="project" value="TreeGrafter"/>
</dbReference>
<dbReference type="PANTHER" id="PTHR19288:SF83">
    <property type="entry name" value="PHOSPHOGLYCOLATE PHOSPHATASE"/>
    <property type="match status" value="1"/>
</dbReference>
<feature type="signal peptide" evidence="6">
    <location>
        <begin position="1"/>
        <end position="32"/>
    </location>
</feature>
<evidence type="ECO:0000256" key="4">
    <source>
        <dbReference type="ARBA" id="ARBA00022490"/>
    </source>
</evidence>
<gene>
    <name evidence="7" type="ORF">SVUK_LOCUS16008</name>
</gene>
<evidence type="ECO:0000313" key="8">
    <source>
        <dbReference type="Proteomes" id="UP000270094"/>
    </source>
</evidence>
<keyword evidence="6" id="KW-0732">Signal</keyword>
<sequence length="130" mass="14539">MKTRPVQVLIPTLSLPMLVSTLELLLGPIVAAIRCASGREPITVGKPNTPAFDYIQRRWNIDPQRTMMVGDRMNTDVKFGRDHGLKTLLVLSGCHQLEDITNNRQNDRFDMVPDYCATCLGALVDSRVQS</sequence>
<comment type="subcellular location">
    <subcellularLocation>
        <location evidence="1">Cell membrane</location>
        <topology evidence="1">Peripheral membrane protein</topology>
    </subcellularLocation>
    <subcellularLocation>
        <location evidence="2">Cytoplasm</location>
        <location evidence="2">Cytosol</location>
    </subcellularLocation>
</comment>
<dbReference type="Pfam" id="PF13242">
    <property type="entry name" value="Hydrolase_like"/>
    <property type="match status" value="1"/>
</dbReference>
<organism evidence="7 8">
    <name type="scientific">Strongylus vulgaris</name>
    <name type="common">Blood worm</name>
    <dbReference type="NCBI Taxonomy" id="40348"/>
    <lineage>
        <taxon>Eukaryota</taxon>
        <taxon>Metazoa</taxon>
        <taxon>Ecdysozoa</taxon>
        <taxon>Nematoda</taxon>
        <taxon>Chromadorea</taxon>
        <taxon>Rhabditida</taxon>
        <taxon>Rhabditina</taxon>
        <taxon>Rhabditomorpha</taxon>
        <taxon>Strongyloidea</taxon>
        <taxon>Strongylidae</taxon>
        <taxon>Strongylus</taxon>
    </lineage>
</organism>
<dbReference type="FunFam" id="3.40.50.1000:FF:000163">
    <property type="entry name" value="Pyridoxal phosphate phosphatase"/>
    <property type="match status" value="1"/>
</dbReference>
<dbReference type="InterPro" id="IPR036412">
    <property type="entry name" value="HAD-like_sf"/>
</dbReference>